<accession>A0A4V1IXB0</accession>
<evidence type="ECO:0000256" key="1">
    <source>
        <dbReference type="SAM" id="MobiDB-lite"/>
    </source>
</evidence>
<dbReference type="EMBL" id="KZ992453">
    <property type="protein sequence ID" value="RKP10429.1"/>
    <property type="molecule type" value="Genomic_DNA"/>
</dbReference>
<organism evidence="2 3">
    <name type="scientific">Thamnocephalis sphaerospora</name>
    <dbReference type="NCBI Taxonomy" id="78915"/>
    <lineage>
        <taxon>Eukaryota</taxon>
        <taxon>Fungi</taxon>
        <taxon>Fungi incertae sedis</taxon>
        <taxon>Zoopagomycota</taxon>
        <taxon>Zoopagomycotina</taxon>
        <taxon>Zoopagomycetes</taxon>
        <taxon>Zoopagales</taxon>
        <taxon>Sigmoideomycetaceae</taxon>
        <taxon>Thamnocephalis</taxon>
    </lineage>
</organism>
<dbReference type="Proteomes" id="UP000271241">
    <property type="component" value="Unassembled WGS sequence"/>
</dbReference>
<reference evidence="3" key="1">
    <citation type="journal article" date="2018" name="Nat. Microbiol.">
        <title>Leveraging single-cell genomics to expand the fungal tree of life.</title>
        <authorList>
            <person name="Ahrendt S.R."/>
            <person name="Quandt C.A."/>
            <person name="Ciobanu D."/>
            <person name="Clum A."/>
            <person name="Salamov A."/>
            <person name="Andreopoulos B."/>
            <person name="Cheng J.F."/>
            <person name="Woyke T."/>
            <person name="Pelin A."/>
            <person name="Henrissat B."/>
            <person name="Reynolds N.K."/>
            <person name="Benny G.L."/>
            <person name="Smith M.E."/>
            <person name="James T.Y."/>
            <person name="Grigoriev I.V."/>
        </authorList>
    </citation>
    <scope>NUCLEOTIDE SEQUENCE [LARGE SCALE GENOMIC DNA]</scope>
    <source>
        <strain evidence="3">RSA 1356</strain>
    </source>
</reference>
<evidence type="ECO:0000313" key="2">
    <source>
        <dbReference type="EMBL" id="RKP10429.1"/>
    </source>
</evidence>
<feature type="compositionally biased region" description="Low complexity" evidence="1">
    <location>
        <begin position="75"/>
        <end position="109"/>
    </location>
</feature>
<feature type="compositionally biased region" description="Acidic residues" evidence="1">
    <location>
        <begin position="187"/>
        <end position="197"/>
    </location>
</feature>
<protein>
    <recommendedName>
        <fullName evidence="4">Mso1 N-terminal domain-containing protein</fullName>
    </recommendedName>
</protein>
<dbReference type="AlphaFoldDB" id="A0A4V1IXB0"/>
<keyword evidence="3" id="KW-1185">Reference proteome</keyword>
<evidence type="ECO:0000313" key="3">
    <source>
        <dbReference type="Proteomes" id="UP000271241"/>
    </source>
</evidence>
<proteinExistence type="predicted"/>
<name>A0A4V1IXB0_9FUNG</name>
<feature type="compositionally biased region" description="Low complexity" evidence="1">
    <location>
        <begin position="302"/>
        <end position="315"/>
    </location>
</feature>
<feature type="region of interest" description="Disordered" evidence="1">
    <location>
        <begin position="30"/>
        <end position="199"/>
    </location>
</feature>
<gene>
    <name evidence="2" type="ORF">THASP1DRAFT_21871</name>
</gene>
<feature type="compositionally biased region" description="Gly residues" evidence="1">
    <location>
        <begin position="130"/>
        <end position="142"/>
    </location>
</feature>
<sequence>MSTTDYRVSKLAVLCKDCGQDVGLYPGRHRCGARDAPPVPSVPISARSTGSPSLAPPPSSADAPSLAPPRPGLVSRSGASSGSNSSGRYGARAAPSSSGGSSLRTGAGRWARVADNSARDDKSTLRSNRGSGGDDAGSGSESGGNTIWDGDAANADQGAEEDGQAPSSSGGKLWGKIKAAASLEKSDEPDSDASDYEGETHVTRLLKAYYHERYPDSQLPGWLTQPPPEQPMPFRHLAPEAAPVLVPQAPASAPAFRRTSSDYGHNSGGGGPSADVGSYEPAYTGLETPPPAVGGGDGYAGGSYRRAGNGVVAPPVRRPTRPRGNVRRDAGAFFDE</sequence>
<dbReference type="OrthoDB" id="2683368at2759"/>
<feature type="region of interest" description="Disordered" evidence="1">
    <location>
        <begin position="252"/>
        <end position="336"/>
    </location>
</feature>
<evidence type="ECO:0008006" key="4">
    <source>
        <dbReference type="Google" id="ProtNLM"/>
    </source>
</evidence>